<feature type="domain" description="DUF306" evidence="2">
    <location>
        <begin position="32"/>
        <end position="100"/>
    </location>
</feature>
<evidence type="ECO:0000259" key="2">
    <source>
        <dbReference type="Pfam" id="PF03724"/>
    </source>
</evidence>
<dbReference type="Gene3D" id="2.40.128.270">
    <property type="match status" value="1"/>
</dbReference>
<comment type="caution">
    <text evidence="3">The sequence shown here is derived from an EMBL/GenBank/DDBJ whole genome shotgun (WGS) entry which is preliminary data.</text>
</comment>
<feature type="chain" id="PRO_5046983257" evidence="1">
    <location>
        <begin position="23"/>
        <end position="147"/>
    </location>
</feature>
<name>A0ABU3BET2_9FLAO</name>
<keyword evidence="4" id="KW-1185">Reference proteome</keyword>
<dbReference type="EMBL" id="JAVRHU010000001">
    <property type="protein sequence ID" value="MDT0620668.1"/>
    <property type="molecule type" value="Genomic_DNA"/>
</dbReference>
<proteinExistence type="predicted"/>
<dbReference type="Pfam" id="PF03724">
    <property type="entry name" value="META"/>
    <property type="match status" value="1"/>
</dbReference>
<dbReference type="Proteomes" id="UP001250662">
    <property type="component" value="Unassembled WGS sequence"/>
</dbReference>
<protein>
    <submittedName>
        <fullName evidence="3">META domain-containing protein</fullName>
    </submittedName>
</protein>
<evidence type="ECO:0000256" key="1">
    <source>
        <dbReference type="SAM" id="SignalP"/>
    </source>
</evidence>
<gene>
    <name evidence="3" type="ORF">RM520_03465</name>
</gene>
<reference evidence="3 4" key="1">
    <citation type="submission" date="2023-09" db="EMBL/GenBank/DDBJ databases">
        <authorList>
            <person name="Rey-Velasco X."/>
        </authorList>
    </citation>
    <scope>NUCLEOTIDE SEQUENCE [LARGE SCALE GENOMIC DNA]</scope>
    <source>
        <strain evidence="3 4">P007</strain>
    </source>
</reference>
<organism evidence="3 4">
    <name type="scientific">Croceitalea vernalis</name>
    <dbReference type="NCBI Taxonomy" id="3075599"/>
    <lineage>
        <taxon>Bacteria</taxon>
        <taxon>Pseudomonadati</taxon>
        <taxon>Bacteroidota</taxon>
        <taxon>Flavobacteriia</taxon>
        <taxon>Flavobacteriales</taxon>
        <taxon>Flavobacteriaceae</taxon>
        <taxon>Croceitalea</taxon>
    </lineage>
</organism>
<feature type="signal peptide" evidence="1">
    <location>
        <begin position="1"/>
        <end position="22"/>
    </location>
</feature>
<dbReference type="InterPro" id="IPR038670">
    <property type="entry name" value="HslJ-like_sf"/>
</dbReference>
<accession>A0ABU3BET2</accession>
<sequence>MKRIFKAPVFVILFLGILISCSDSDDSSSEASLAGNWRVVSIKVSNATLVQQAPDNEDIVINFSANGDFTGSTSVNQFSGTYETISDTMTMLSFQTTEVADTRLGTAFYTSITNAQVPNTTFAQFGFSFDSGNLILFYGDGGEMVLE</sequence>
<dbReference type="RefSeq" id="WP_311384312.1">
    <property type="nucleotide sequence ID" value="NZ_JAVRHU010000001.1"/>
</dbReference>
<evidence type="ECO:0000313" key="3">
    <source>
        <dbReference type="EMBL" id="MDT0620668.1"/>
    </source>
</evidence>
<dbReference type="PROSITE" id="PS51257">
    <property type="entry name" value="PROKAR_LIPOPROTEIN"/>
    <property type="match status" value="1"/>
</dbReference>
<evidence type="ECO:0000313" key="4">
    <source>
        <dbReference type="Proteomes" id="UP001250662"/>
    </source>
</evidence>
<keyword evidence="1" id="KW-0732">Signal</keyword>
<dbReference type="InterPro" id="IPR005184">
    <property type="entry name" value="DUF306_Meta_HslJ"/>
</dbReference>